<dbReference type="AlphaFoldDB" id="J2XWX7"/>
<organism evidence="2">
    <name type="scientific">Pseudomonas fluorescens (strain Q2-87)</name>
    <dbReference type="NCBI Taxonomy" id="1038922"/>
    <lineage>
        <taxon>Bacteria</taxon>
        <taxon>Pseudomonadati</taxon>
        <taxon>Pseudomonadota</taxon>
        <taxon>Gammaproteobacteria</taxon>
        <taxon>Pseudomonadales</taxon>
        <taxon>Pseudomonadaceae</taxon>
        <taxon>Pseudomonas</taxon>
    </lineage>
</organism>
<reference evidence="2" key="1">
    <citation type="journal article" date="2012" name="PLoS Genet.">
        <title>Comparative Genomics of Plant-Associated Pseudomonas spp.: Insights into Diversity and Inheritance of Traits Involved in Multitrophic Interactions.</title>
        <authorList>
            <person name="Loper J.E."/>
            <person name="Hassan K.A."/>
            <person name="Mavrodi D.V."/>
            <person name="Davis E.W.II."/>
            <person name="Lim C.K."/>
            <person name="Shaffer B.T."/>
            <person name="Elbourne L.D."/>
            <person name="Stockwell V.O."/>
            <person name="Hartney S.L."/>
            <person name="Breakwell K."/>
            <person name="Henkels M.D."/>
            <person name="Tetu S.G."/>
            <person name="Rangel L.I."/>
            <person name="Kidarsa T.A."/>
            <person name="Wilson N.L."/>
            <person name="van de Mortel J.E."/>
            <person name="Song C."/>
            <person name="Blumhagen R."/>
            <person name="Radune D."/>
            <person name="Hostetler J.B."/>
            <person name="Brinkac L.M."/>
            <person name="Durkin A.S."/>
            <person name="Kluepfel D.A."/>
            <person name="Wechter W.P."/>
            <person name="Anderson A.J."/>
            <person name="Kim Y.C."/>
            <person name="Pierson L.S.III."/>
            <person name="Pierson E.A."/>
            <person name="Lindow S.E."/>
            <person name="Kobayashi D.Y."/>
            <person name="Raaijmakers J.M."/>
            <person name="Weller D.M."/>
            <person name="Thomashow L.S."/>
            <person name="Allen A.E."/>
            <person name="Paulsen I.T."/>
        </authorList>
    </citation>
    <scope>NUCLEOTIDE SEQUENCE [LARGE SCALE GENOMIC DNA]</scope>
    <source>
        <strain evidence="2">Q2-87</strain>
    </source>
</reference>
<evidence type="ECO:0000256" key="1">
    <source>
        <dbReference type="SAM" id="MobiDB-lite"/>
    </source>
</evidence>
<sequence length="59" mass="6808">MLNRLRFIQLVHAQQIVEMSQGHPIVDFTKDWQGIIGENAGNHEKTQHSRTTLGRQNAR</sequence>
<comment type="caution">
    <text evidence="2">The sequence shown here is derived from an EMBL/GenBank/DDBJ whole genome shotgun (WGS) entry which is preliminary data.</text>
</comment>
<accession>J2XWX7</accession>
<dbReference type="PATRIC" id="fig|1038922.3.peg.5134"/>
<feature type="region of interest" description="Disordered" evidence="1">
    <location>
        <begin position="39"/>
        <end position="59"/>
    </location>
</feature>
<feature type="compositionally biased region" description="Polar residues" evidence="1">
    <location>
        <begin position="49"/>
        <end position="59"/>
    </location>
</feature>
<name>J2XWX7_PSEFQ</name>
<evidence type="ECO:0000313" key="2">
    <source>
        <dbReference type="EMBL" id="EJK99295.1"/>
    </source>
</evidence>
<protein>
    <submittedName>
        <fullName evidence="2">Uncharacterized protein</fullName>
    </submittedName>
</protein>
<dbReference type="HOGENOM" id="CLU_2957157_0_0_6"/>
<gene>
    <name evidence="2" type="ORF">PflQ2_0383</name>
</gene>
<proteinExistence type="predicted"/>
<dbReference type="Proteomes" id="UP000007289">
    <property type="component" value="Chromosome"/>
</dbReference>
<dbReference type="EMBL" id="AGBM01000002">
    <property type="protein sequence ID" value="EJK99295.1"/>
    <property type="molecule type" value="Genomic_DNA"/>
</dbReference>